<feature type="domain" description="Sugar phosphate transporter" evidence="6">
    <location>
        <begin position="4"/>
        <end position="259"/>
    </location>
</feature>
<accession>A0AAD9IKA6</accession>
<name>A0AAD9IKA6_PROWI</name>
<evidence type="ECO:0000313" key="7">
    <source>
        <dbReference type="EMBL" id="KAK2077752.1"/>
    </source>
</evidence>
<reference evidence="7" key="1">
    <citation type="submission" date="2021-01" db="EMBL/GenBank/DDBJ databases">
        <authorList>
            <person name="Eckstrom K.M.E."/>
        </authorList>
    </citation>
    <scope>NUCLEOTIDE SEQUENCE</scope>
    <source>
        <strain evidence="7">UVCC 0001</strain>
    </source>
</reference>
<feature type="transmembrane region" description="Helical" evidence="5">
    <location>
        <begin position="64"/>
        <end position="88"/>
    </location>
</feature>
<feature type="transmembrane region" description="Helical" evidence="5">
    <location>
        <begin position="181"/>
        <end position="203"/>
    </location>
</feature>
<dbReference type="Proteomes" id="UP001255856">
    <property type="component" value="Unassembled WGS sequence"/>
</dbReference>
<feature type="transmembrane region" description="Helical" evidence="5">
    <location>
        <begin position="139"/>
        <end position="160"/>
    </location>
</feature>
<protein>
    <recommendedName>
        <fullName evidence="6">Sugar phosphate transporter domain-containing protein</fullName>
    </recommendedName>
</protein>
<feature type="transmembrane region" description="Helical" evidence="5">
    <location>
        <begin position="100"/>
        <end position="127"/>
    </location>
</feature>
<dbReference type="GO" id="GO:0016020">
    <property type="term" value="C:membrane"/>
    <property type="evidence" value="ECO:0007669"/>
    <property type="project" value="UniProtKB-SubCell"/>
</dbReference>
<evidence type="ECO:0000256" key="3">
    <source>
        <dbReference type="ARBA" id="ARBA00022989"/>
    </source>
</evidence>
<dbReference type="InterPro" id="IPR050186">
    <property type="entry name" value="TPT_transporter"/>
</dbReference>
<comment type="caution">
    <text evidence="7">The sequence shown here is derived from an EMBL/GenBank/DDBJ whole genome shotgun (WGS) entry which is preliminary data.</text>
</comment>
<keyword evidence="2 5" id="KW-0812">Transmembrane</keyword>
<dbReference type="Pfam" id="PF03151">
    <property type="entry name" value="TPT"/>
    <property type="match status" value="1"/>
</dbReference>
<feature type="transmembrane region" description="Helical" evidence="5">
    <location>
        <begin position="215"/>
        <end position="234"/>
    </location>
</feature>
<gene>
    <name evidence="7" type="ORF">QBZ16_004599</name>
</gene>
<comment type="subcellular location">
    <subcellularLocation>
        <location evidence="1">Membrane</location>
        <topology evidence="1">Multi-pass membrane protein</topology>
    </subcellularLocation>
</comment>
<evidence type="ECO:0000256" key="5">
    <source>
        <dbReference type="SAM" id="Phobius"/>
    </source>
</evidence>
<evidence type="ECO:0000256" key="4">
    <source>
        <dbReference type="ARBA" id="ARBA00023136"/>
    </source>
</evidence>
<keyword evidence="3 5" id="KW-1133">Transmembrane helix</keyword>
<dbReference type="AlphaFoldDB" id="A0AAD9IKA6"/>
<organism evidence="7 8">
    <name type="scientific">Prototheca wickerhamii</name>
    <dbReference type="NCBI Taxonomy" id="3111"/>
    <lineage>
        <taxon>Eukaryota</taxon>
        <taxon>Viridiplantae</taxon>
        <taxon>Chlorophyta</taxon>
        <taxon>core chlorophytes</taxon>
        <taxon>Trebouxiophyceae</taxon>
        <taxon>Chlorellales</taxon>
        <taxon>Chlorellaceae</taxon>
        <taxon>Prototheca</taxon>
    </lineage>
</organism>
<evidence type="ECO:0000313" key="8">
    <source>
        <dbReference type="Proteomes" id="UP001255856"/>
    </source>
</evidence>
<evidence type="ECO:0000259" key="6">
    <source>
        <dbReference type="Pfam" id="PF03151"/>
    </source>
</evidence>
<dbReference type="InterPro" id="IPR004853">
    <property type="entry name" value="Sugar_P_trans_dom"/>
</dbReference>
<evidence type="ECO:0000256" key="1">
    <source>
        <dbReference type="ARBA" id="ARBA00004141"/>
    </source>
</evidence>
<sequence length="587" mass="60134">MAVSSLLIFVNKAIMVDWGWRFPFALTALGQFMSAVAAKALEAAGLATVRPLHQLDNTVSQRALVAAAFAASLFFGNAAYLGLSVAFINMLKALTPVATLLTGYCLGGGAPSPGLIAATALIAAGTAAATAQEATTSHFSAVAFASFALSIVFEAIRMVLSERLLQSKTGTRMSAVELMAHVGPLTGLMLAAGSALVEGPAIVQQASQLTEMLPALVVASLLSAAVNLTCYWAVRTSSATTFKVAGCLKNVVVVAAGILDGDEISARELQSYAVSMAGGQEDESGDPYAAAVARLDSLLATVGSPMEDAVDGMDAGLSLAQCAAFAFFPAAVEASMAGLLSCLTGLVSGGPLPLADLQTPSAPQALLALAVSAPALALRCASAGWADSSPRLRALLAARRTRHEQSARRARGLPPLTAAGAVLVTALAETLLAVSAARFLTVACHAVPGVPSVLARFLGPALVAAASGHLALVDELPEPEQCRLVAEAARSADRYYRLIAAEPGGRAAAAEDGPAAIQSSEEACRAFRAVVFEWFRDSADRAMVVGWSTGLETLSTLLLWQHQGPSALAVPVLTGLLDLHMFGQSIA</sequence>
<evidence type="ECO:0000256" key="2">
    <source>
        <dbReference type="ARBA" id="ARBA00022692"/>
    </source>
</evidence>
<feature type="transmembrane region" description="Helical" evidence="5">
    <location>
        <begin position="416"/>
        <end position="441"/>
    </location>
</feature>
<proteinExistence type="predicted"/>
<keyword evidence="4 5" id="KW-0472">Membrane</keyword>
<keyword evidence="8" id="KW-1185">Reference proteome</keyword>
<dbReference type="PANTHER" id="PTHR11132">
    <property type="entry name" value="SOLUTE CARRIER FAMILY 35"/>
    <property type="match status" value="1"/>
</dbReference>
<dbReference type="EMBL" id="JASFZW010000006">
    <property type="protein sequence ID" value="KAK2077752.1"/>
    <property type="molecule type" value="Genomic_DNA"/>
</dbReference>